<evidence type="ECO:0000313" key="1">
    <source>
        <dbReference type="EMBL" id="AOZ04707.1"/>
    </source>
</evidence>
<sequence length="73" mass="8400">MVEPPERSLPRCALRIVKRLHSSLTSLFQVDRHRIICFFVETSAALIIQQCYRDKLEHNHIALRSILVGATSN</sequence>
<keyword evidence="2" id="KW-1185">Reference proteome</keyword>
<gene>
    <name evidence="1" type="ORF">BKK80_01780</name>
</gene>
<evidence type="ECO:0000313" key="2">
    <source>
        <dbReference type="Proteomes" id="UP000177515"/>
    </source>
</evidence>
<protein>
    <submittedName>
        <fullName evidence="1">Uncharacterized protein</fullName>
    </submittedName>
</protein>
<proteinExistence type="predicted"/>
<name>A0ABN4TC07_9BURK</name>
<reference evidence="1 2" key="1">
    <citation type="submission" date="2016-10" db="EMBL/GenBank/DDBJ databases">
        <title>Complete genome sequences of three Cupriavidus strains isolated from various Malaysian environments.</title>
        <authorList>
            <person name="Abdullah A.A.-A."/>
            <person name="Shafie N.A.H."/>
            <person name="Lau N.S."/>
        </authorList>
    </citation>
    <scope>NUCLEOTIDE SEQUENCE [LARGE SCALE GENOMIC DNA]</scope>
    <source>
        <strain evidence="1 2">USMAA1020</strain>
    </source>
</reference>
<dbReference type="Proteomes" id="UP000177515">
    <property type="component" value="Chromosome 1"/>
</dbReference>
<accession>A0ABN4TC07</accession>
<organism evidence="1 2">
    <name type="scientific">Cupriavidus malaysiensis</name>
    <dbReference type="NCBI Taxonomy" id="367825"/>
    <lineage>
        <taxon>Bacteria</taxon>
        <taxon>Pseudomonadati</taxon>
        <taxon>Pseudomonadota</taxon>
        <taxon>Betaproteobacteria</taxon>
        <taxon>Burkholderiales</taxon>
        <taxon>Burkholderiaceae</taxon>
        <taxon>Cupriavidus</taxon>
    </lineage>
</organism>
<dbReference type="EMBL" id="CP017754">
    <property type="protein sequence ID" value="AOZ04707.1"/>
    <property type="molecule type" value="Genomic_DNA"/>
</dbReference>